<feature type="compositionally biased region" description="Low complexity" evidence="1">
    <location>
        <begin position="35"/>
        <end position="53"/>
    </location>
</feature>
<evidence type="ECO:0000256" key="1">
    <source>
        <dbReference type="SAM" id="MobiDB-lite"/>
    </source>
</evidence>
<comment type="caution">
    <text evidence="3">The sequence shown here is derived from an EMBL/GenBank/DDBJ whole genome shotgun (WGS) entry which is preliminary data.</text>
</comment>
<feature type="compositionally biased region" description="Gly residues" evidence="1">
    <location>
        <begin position="25"/>
        <end position="34"/>
    </location>
</feature>
<evidence type="ECO:0000313" key="3">
    <source>
        <dbReference type="EMBL" id="RIY33038.1"/>
    </source>
</evidence>
<dbReference type="AlphaFoldDB" id="A0A3A1Y741"/>
<gene>
    <name evidence="3" type="ORF">CKF54_03655</name>
</gene>
<sequence>MKVKLIAALMATLMLASCVPIWGCRAGGPSGQPGQGNQPAAQPSQPAGQPAGQPGNGSQGQPKPR</sequence>
<proteinExistence type="predicted"/>
<evidence type="ECO:0008006" key="5">
    <source>
        <dbReference type="Google" id="ProtNLM"/>
    </source>
</evidence>
<feature type="region of interest" description="Disordered" evidence="1">
    <location>
        <begin position="24"/>
        <end position="65"/>
    </location>
</feature>
<feature type="chain" id="PRO_5017255290" description="Lipoprotein" evidence="2">
    <location>
        <begin position="27"/>
        <end position="65"/>
    </location>
</feature>
<dbReference type="Proteomes" id="UP000265691">
    <property type="component" value="Unassembled WGS sequence"/>
</dbReference>
<reference evidence="3 4" key="1">
    <citation type="submission" date="2017-08" db="EMBL/GenBank/DDBJ databases">
        <title>Reclassification of Bisgaard taxon 37 and 44.</title>
        <authorList>
            <person name="Christensen H."/>
        </authorList>
    </citation>
    <scope>NUCLEOTIDE SEQUENCE [LARGE SCALE GENOMIC DNA]</scope>
    <source>
        <strain evidence="3 4">B96_3</strain>
    </source>
</reference>
<name>A0A3A1Y741_9GAMM</name>
<keyword evidence="4" id="KW-1185">Reference proteome</keyword>
<organism evidence="3 4">
    <name type="scientific">Psittacicella hinzii</name>
    <dbReference type="NCBI Taxonomy" id="2028575"/>
    <lineage>
        <taxon>Bacteria</taxon>
        <taxon>Pseudomonadati</taxon>
        <taxon>Pseudomonadota</taxon>
        <taxon>Gammaproteobacteria</taxon>
        <taxon>Pasteurellales</taxon>
        <taxon>Psittacicellaceae</taxon>
        <taxon>Psittacicella</taxon>
    </lineage>
</organism>
<dbReference type="EMBL" id="NRHC01000039">
    <property type="protein sequence ID" value="RIY33038.1"/>
    <property type="molecule type" value="Genomic_DNA"/>
</dbReference>
<dbReference type="PROSITE" id="PS51257">
    <property type="entry name" value="PROKAR_LIPOPROTEIN"/>
    <property type="match status" value="1"/>
</dbReference>
<protein>
    <recommendedName>
        <fullName evidence="5">Lipoprotein</fullName>
    </recommendedName>
</protein>
<evidence type="ECO:0000313" key="4">
    <source>
        <dbReference type="Proteomes" id="UP000265691"/>
    </source>
</evidence>
<evidence type="ECO:0000256" key="2">
    <source>
        <dbReference type="SAM" id="SignalP"/>
    </source>
</evidence>
<keyword evidence="2" id="KW-0732">Signal</keyword>
<feature type="signal peptide" evidence="2">
    <location>
        <begin position="1"/>
        <end position="26"/>
    </location>
</feature>
<accession>A0A3A1Y741</accession>
<dbReference type="RefSeq" id="WP_119524928.1">
    <property type="nucleotide sequence ID" value="NZ_NRHC01000039.1"/>
</dbReference>